<sequence length="482" mass="51435">MKAESVLKAHPASGEREGALERIAAGVTRWSEKWFPDAYIFAVIAVVVVALGAMAIGAPAKSVGLAFGDGFWTLIPFTMQMAIVAISGYVVAASPPAARLIAWLAGHPRTGRGAICYVALISILASLLNWAISLIFSGLLVRALARRKELRMDYRAAGAAAYLGMGATWALGLSSSAAQLQANPASLPPALLKITGVIPFTETIFLWQSFAIAVVLTIASMIVAFYSAPRGDKAVTAEDLGVDLGASVEKVDPPSRPGDWLEYSPLLTILLVALGATWIFNEFATKDPILAISNLNTYNFVFLMLGMLLHWRPRSFLNAIAKSVPSVGGVLIQFPLYGGVAYILTKAAGTDGHTLAHMLSEFFVSVSSHASFPALMGVYSAVLGFFVPSGGGKWIIEAPYVMQAANDLHVHLGWAVTVYNAAEALPNLINPFWMLPLLGVLGVRARDVVGFTFTQLVVHTPIVLVMLWALAATLEYKPPVMP</sequence>
<gene>
    <name evidence="2" type="ORF">BAU08_15775</name>
</gene>
<reference evidence="2 3" key="1">
    <citation type="submission" date="2016-06" db="EMBL/GenBank/DDBJ databases">
        <title>Complete genome sequences of Bordetella bronchialis and Bordetella flabilis.</title>
        <authorList>
            <person name="LiPuma J.J."/>
            <person name="Spilker T."/>
        </authorList>
    </citation>
    <scope>NUCLEOTIDE SEQUENCE [LARGE SCALE GENOMIC DNA]</scope>
    <source>
        <strain evidence="2 3">AU17976</strain>
    </source>
</reference>
<dbReference type="RefSeq" id="WP_066670339.1">
    <property type="nucleotide sequence ID" value="NZ_CP016171.1"/>
</dbReference>
<feature type="transmembrane region" description="Helical" evidence="1">
    <location>
        <begin position="38"/>
        <end position="58"/>
    </location>
</feature>
<feature type="transmembrane region" description="Helical" evidence="1">
    <location>
        <begin position="70"/>
        <end position="92"/>
    </location>
</feature>
<dbReference type="AlphaFoldDB" id="A0A193FZ01"/>
<feature type="transmembrane region" description="Helical" evidence="1">
    <location>
        <begin position="260"/>
        <end position="280"/>
    </location>
</feature>
<dbReference type="STRING" id="463025.BAU08_15775"/>
<keyword evidence="1" id="KW-0472">Membrane</keyword>
<feature type="transmembrane region" description="Helical" evidence="1">
    <location>
        <begin position="292"/>
        <end position="311"/>
    </location>
</feature>
<dbReference type="Proteomes" id="UP000092213">
    <property type="component" value="Chromosome"/>
</dbReference>
<keyword evidence="1" id="KW-1133">Transmembrane helix</keyword>
<keyword evidence="1" id="KW-0812">Transmembrane</keyword>
<accession>A0A193FZ01</accession>
<organism evidence="2 3">
    <name type="scientific">Bordetella bronchialis</name>
    <dbReference type="NCBI Taxonomy" id="463025"/>
    <lineage>
        <taxon>Bacteria</taxon>
        <taxon>Pseudomonadati</taxon>
        <taxon>Pseudomonadota</taxon>
        <taxon>Betaproteobacteria</taxon>
        <taxon>Burkholderiales</taxon>
        <taxon>Alcaligenaceae</taxon>
        <taxon>Bordetella</taxon>
    </lineage>
</organism>
<dbReference type="EMBL" id="CP016171">
    <property type="protein sequence ID" value="ANN72613.1"/>
    <property type="molecule type" value="Genomic_DNA"/>
</dbReference>
<proteinExistence type="predicted"/>
<feature type="transmembrane region" description="Helical" evidence="1">
    <location>
        <begin position="323"/>
        <end position="344"/>
    </location>
</feature>
<evidence type="ECO:0000313" key="2">
    <source>
        <dbReference type="EMBL" id="ANN72613.1"/>
    </source>
</evidence>
<dbReference type="PANTHER" id="PTHR41983">
    <property type="entry name" value="SHORT-CHAIN FATTY ACID TRANSPORTER-RELATED"/>
    <property type="match status" value="1"/>
</dbReference>
<dbReference type="Pfam" id="PF02667">
    <property type="entry name" value="SCFA_trans"/>
    <property type="match status" value="1"/>
</dbReference>
<dbReference type="InterPro" id="IPR006160">
    <property type="entry name" value="SCFA_transpt_AtoE"/>
</dbReference>
<feature type="transmembrane region" description="Helical" evidence="1">
    <location>
        <begin position="449"/>
        <end position="471"/>
    </location>
</feature>
<protein>
    <submittedName>
        <fullName evidence="2">Short chain fatty acid transporter</fullName>
    </submittedName>
</protein>
<evidence type="ECO:0000256" key="1">
    <source>
        <dbReference type="SAM" id="Phobius"/>
    </source>
</evidence>
<dbReference type="GO" id="GO:0005886">
    <property type="term" value="C:plasma membrane"/>
    <property type="evidence" value="ECO:0007669"/>
    <property type="project" value="TreeGrafter"/>
</dbReference>
<name>A0A193FZ01_9BORD</name>
<feature type="transmembrane region" description="Helical" evidence="1">
    <location>
        <begin position="205"/>
        <end position="226"/>
    </location>
</feature>
<dbReference type="PANTHER" id="PTHR41983:SF2">
    <property type="entry name" value="SHORT-CHAIN FATTY ACID TRANSPORTER-RELATED"/>
    <property type="match status" value="1"/>
</dbReference>
<feature type="transmembrane region" description="Helical" evidence="1">
    <location>
        <begin position="112"/>
        <end position="145"/>
    </location>
</feature>
<feature type="transmembrane region" description="Helical" evidence="1">
    <location>
        <begin position="364"/>
        <end position="387"/>
    </location>
</feature>
<evidence type="ECO:0000313" key="3">
    <source>
        <dbReference type="Proteomes" id="UP000092213"/>
    </source>
</evidence>